<dbReference type="RefSeq" id="WP_209973811.1">
    <property type="nucleotide sequence ID" value="NZ_JAGGLB010000014.1"/>
</dbReference>
<gene>
    <name evidence="2" type="ORF">J2Z66_004251</name>
</gene>
<organism evidence="2 3">
    <name type="scientific">Paenibacillus eucommiae</name>
    <dbReference type="NCBI Taxonomy" id="1355755"/>
    <lineage>
        <taxon>Bacteria</taxon>
        <taxon>Bacillati</taxon>
        <taxon>Bacillota</taxon>
        <taxon>Bacilli</taxon>
        <taxon>Bacillales</taxon>
        <taxon>Paenibacillaceae</taxon>
        <taxon>Paenibacillus</taxon>
    </lineage>
</organism>
<feature type="region of interest" description="Disordered" evidence="1">
    <location>
        <begin position="29"/>
        <end position="48"/>
    </location>
</feature>
<keyword evidence="3" id="KW-1185">Reference proteome</keyword>
<accession>A0ABS4IYI3</accession>
<evidence type="ECO:0000313" key="3">
    <source>
        <dbReference type="Proteomes" id="UP001519287"/>
    </source>
</evidence>
<comment type="caution">
    <text evidence="2">The sequence shown here is derived from an EMBL/GenBank/DDBJ whole genome shotgun (WGS) entry which is preliminary data.</text>
</comment>
<reference evidence="2 3" key="1">
    <citation type="submission" date="2021-03" db="EMBL/GenBank/DDBJ databases">
        <title>Genomic Encyclopedia of Type Strains, Phase IV (KMG-IV): sequencing the most valuable type-strain genomes for metagenomic binning, comparative biology and taxonomic classification.</title>
        <authorList>
            <person name="Goeker M."/>
        </authorList>
    </citation>
    <scope>NUCLEOTIDE SEQUENCE [LARGE SCALE GENOMIC DNA]</scope>
    <source>
        <strain evidence="2 3">DSM 26048</strain>
    </source>
</reference>
<evidence type="ECO:0000313" key="2">
    <source>
        <dbReference type="EMBL" id="MBP1992642.1"/>
    </source>
</evidence>
<dbReference type="InterPro" id="IPR045527">
    <property type="entry name" value="DUF6470"/>
</dbReference>
<dbReference type="Proteomes" id="UP001519287">
    <property type="component" value="Unassembled WGS sequence"/>
</dbReference>
<evidence type="ECO:0000256" key="1">
    <source>
        <dbReference type="SAM" id="MobiDB-lite"/>
    </source>
</evidence>
<dbReference type="EMBL" id="JAGGLB010000014">
    <property type="protein sequence ID" value="MBP1992642.1"/>
    <property type="molecule type" value="Genomic_DNA"/>
</dbReference>
<protein>
    <submittedName>
        <fullName evidence="2">Uncharacterized protein</fullName>
    </submittedName>
</protein>
<dbReference type="Pfam" id="PF20074">
    <property type="entry name" value="DUF6470"/>
    <property type="match status" value="1"/>
</dbReference>
<name>A0ABS4IYI3_9BACL</name>
<sequence length="188" mass="21375">MDFPLLQIRQQYARIGIDADLGTFDIKQPKPEMHMKSTPGKSEIRQPQGELTIDSSRAKDALAIGSHTQFMKRVYNEAYQVGLQSIGTTIEEGNRMAAIHTKANVIADLAVEGFFKDFKMAYETEASISNVDLQYTANKPQIHIEKSQMEFDPQLHKPEIFYNRGKLDIYLAQRATLEFIPPQIDVKL</sequence>
<proteinExistence type="predicted"/>